<name>A0A1V6UTU6_9EURO</name>
<protein>
    <submittedName>
        <fullName evidence="2">Uncharacterized protein</fullName>
    </submittedName>
</protein>
<evidence type="ECO:0000313" key="2">
    <source>
        <dbReference type="EMBL" id="OQE41841.1"/>
    </source>
</evidence>
<proteinExistence type="predicted"/>
<comment type="caution">
    <text evidence="2">The sequence shown here is derived from an EMBL/GenBank/DDBJ whole genome shotgun (WGS) entry which is preliminary data.</text>
</comment>
<dbReference type="STRING" id="36646.A0A1V6UTU6"/>
<reference evidence="3" key="1">
    <citation type="journal article" date="2017" name="Nat. Microbiol.">
        <title>Global analysis of biosynthetic gene clusters reveals vast potential of secondary metabolite production in Penicillium species.</title>
        <authorList>
            <person name="Nielsen J.C."/>
            <person name="Grijseels S."/>
            <person name="Prigent S."/>
            <person name="Ji B."/>
            <person name="Dainat J."/>
            <person name="Nielsen K.F."/>
            <person name="Frisvad J.C."/>
            <person name="Workman M."/>
            <person name="Nielsen J."/>
        </authorList>
    </citation>
    <scope>NUCLEOTIDE SEQUENCE [LARGE SCALE GENOMIC DNA]</scope>
    <source>
        <strain evidence="3">IBT 31321</strain>
    </source>
</reference>
<feature type="compositionally biased region" description="Polar residues" evidence="1">
    <location>
        <begin position="53"/>
        <end position="70"/>
    </location>
</feature>
<feature type="region of interest" description="Disordered" evidence="1">
    <location>
        <begin position="136"/>
        <end position="158"/>
    </location>
</feature>
<evidence type="ECO:0000256" key="1">
    <source>
        <dbReference type="SAM" id="MobiDB-lite"/>
    </source>
</evidence>
<feature type="region of interest" description="Disordered" evidence="1">
    <location>
        <begin position="1"/>
        <end position="123"/>
    </location>
</feature>
<evidence type="ECO:0000313" key="3">
    <source>
        <dbReference type="Proteomes" id="UP000191500"/>
    </source>
</evidence>
<organism evidence="2 3">
    <name type="scientific">Penicillium coprophilum</name>
    <dbReference type="NCBI Taxonomy" id="36646"/>
    <lineage>
        <taxon>Eukaryota</taxon>
        <taxon>Fungi</taxon>
        <taxon>Dikarya</taxon>
        <taxon>Ascomycota</taxon>
        <taxon>Pezizomycotina</taxon>
        <taxon>Eurotiomycetes</taxon>
        <taxon>Eurotiomycetidae</taxon>
        <taxon>Eurotiales</taxon>
        <taxon>Aspergillaceae</taxon>
        <taxon>Penicillium</taxon>
    </lineage>
</organism>
<dbReference type="AlphaFoldDB" id="A0A1V6UTU6"/>
<keyword evidence="3" id="KW-1185">Reference proteome</keyword>
<dbReference type="PANTHER" id="PTHR42345">
    <property type="entry name" value="TPR_REGION DOMAIN-CONTAINING PROTEIN"/>
    <property type="match status" value="1"/>
</dbReference>
<accession>A0A1V6UTU6</accession>
<sequence>MSFLFGRRRSSDGSSDATSTTHNNSETLTRTQSHRHTPPKNEHSNGKFRSLFRRQSGNLDIPSTTATQEKGNPAPNEASTPLKARRESSARRQDAKDPRGPPTRVSPTRDSPQPVVPCEPRQPQNLHDLLDYRLEMGCNPKNNAPGASPSPPGKSYLRPKDIKAMLSGAPHFLLEKGRHGRWFPQVVFPWDEQNPIIQHMWDRKPLPHASFTLSTLHAHLPVPDDWVAKGGVPIQFPDWRHRTGVTSRATFDVGIFEVPNMLSHNGKEPGTVGFRHFLELPVADVVRHMGPEKPIHPPSLQQISTMTATAAFDLMEGYNKPYSQCQSGVVYDRHRLICEGPDAWKRIGVRDINLRYLVQRLEHLRNLRHEVLVGRTKKTILDVESPHELYSSLHSHSLCPHPPHEMLERHPQSVKSQIKTLSKVLATPGAWINFSLPEWRFRAGQVLWEACLHGDGDCLNPHSSHDKVPRDILIRSGMERKWLLIQLLLSAELLVRLDAFVRVDMLHDPHGGHITITELREFEKLREGKLNWDLIVVRRFLNSLDITCPPPQSGPSSGSREKPHRFSLFNSFTRRSSLPPVPDLQSAWDCELSSSHVRLQLEGLYVFAENIGWPRLDALKATMALKLGDPNNPVFPTLVVDSKWGREKISKETLLAKEDMYTRSPCRRRVKLHSSGDPQSKSLGWISRSWLSAFVIPGEGISHLLMATILENDAEALAQLGSIANLYGAFIYDQRSWWSKACVVGRVLSCSKGARTCMGWISSDILPRDVNTGELFKRGWLEFAVEEVPQTSSRPRIKHGAKLSIESTPLGIGDITAEAFTLPMENPEPGAALDVKIEALTMSVDDYGPTNGNGITPAEASMSFSIRNSAGVSTTVCFPLKYNVRFVSAHECCPPLGVASRKSDRENSDYQPTRPVSKYTRLPGHPLHISYRYKYVSLDSLSNTPAPQPLSQNAEAAQTPEILVIDARGSRDRETFARAWCAAVGCHAIISRFGGTRVTSCVACSIRQARAIDAMVVIRVSE</sequence>
<dbReference type="PANTHER" id="PTHR42345:SF2">
    <property type="entry name" value="HELICASE-LIKE PROTEIN"/>
    <property type="match status" value="1"/>
</dbReference>
<feature type="compositionally biased region" description="Basic and acidic residues" evidence="1">
    <location>
        <begin position="84"/>
        <end position="99"/>
    </location>
</feature>
<feature type="compositionally biased region" description="Polar residues" evidence="1">
    <location>
        <begin position="22"/>
        <end position="31"/>
    </location>
</feature>
<dbReference type="Proteomes" id="UP000191500">
    <property type="component" value="Unassembled WGS sequence"/>
</dbReference>
<dbReference type="EMBL" id="MDDG01000004">
    <property type="protein sequence ID" value="OQE41841.1"/>
    <property type="molecule type" value="Genomic_DNA"/>
</dbReference>
<feature type="compositionally biased region" description="Low complexity" evidence="1">
    <location>
        <begin position="12"/>
        <end position="21"/>
    </location>
</feature>
<gene>
    <name evidence="2" type="ORF">PENCOP_c004G05565</name>
</gene>